<sequence length="157" mass="17741">MKPTDVAEQNRPYFEVPVSEIPVGEARAFEWQGKPFWIVHLNREQMDVVSRGHASLKNLGTVQLEARKINLDRYRQSNTKEILVLSLVSNVSPCGVEFKKGSPSELLDAWRGGFVDKCGKGIYDVAGRAYEQSQADAEELKLIPYSMDGHRLRVHVN</sequence>
<dbReference type="Proteomes" id="UP001181355">
    <property type="component" value="Chromosome"/>
</dbReference>
<keyword evidence="2" id="KW-1185">Reference proteome</keyword>
<dbReference type="SUPFAM" id="SSF50022">
    <property type="entry name" value="ISP domain"/>
    <property type="match status" value="1"/>
</dbReference>
<dbReference type="RefSeq" id="WP_309481108.1">
    <property type="nucleotide sequence ID" value="NZ_CP133720.1"/>
</dbReference>
<dbReference type="InterPro" id="IPR036922">
    <property type="entry name" value="Rieske_2Fe-2S_sf"/>
</dbReference>
<accession>A0ABY9REF7</accession>
<dbReference type="EMBL" id="CP133720">
    <property type="protein sequence ID" value="WMW79613.1"/>
    <property type="molecule type" value="Genomic_DNA"/>
</dbReference>
<dbReference type="Gene3D" id="2.102.10.10">
    <property type="entry name" value="Rieske [2Fe-2S] iron-sulphur domain"/>
    <property type="match status" value="1"/>
</dbReference>
<evidence type="ECO:0000313" key="2">
    <source>
        <dbReference type="Proteomes" id="UP001181355"/>
    </source>
</evidence>
<gene>
    <name evidence="1" type="ORF">RF679_13255</name>
</gene>
<organism evidence="1 2">
    <name type="scientific">Undibacterium cyanobacteriorum</name>
    <dbReference type="NCBI Taxonomy" id="3073561"/>
    <lineage>
        <taxon>Bacteria</taxon>
        <taxon>Pseudomonadati</taxon>
        <taxon>Pseudomonadota</taxon>
        <taxon>Betaproteobacteria</taxon>
        <taxon>Burkholderiales</taxon>
        <taxon>Oxalobacteraceae</taxon>
        <taxon>Undibacterium</taxon>
    </lineage>
</organism>
<name>A0ABY9REF7_9BURK</name>
<evidence type="ECO:0000313" key="1">
    <source>
        <dbReference type="EMBL" id="WMW79613.1"/>
    </source>
</evidence>
<proteinExistence type="predicted"/>
<protein>
    <submittedName>
        <fullName evidence="1">Uncharacterized protein</fullName>
    </submittedName>
</protein>
<reference evidence="1" key="1">
    <citation type="submission" date="2023-09" db="EMBL/GenBank/DDBJ databases">
        <title>Undibacterium sp. 20NA77.5 isolated from freshwater.</title>
        <authorList>
            <person name="Le V."/>
            <person name="Ko S.-R."/>
            <person name="Ahn C.-Y."/>
            <person name="Oh H.-M."/>
        </authorList>
    </citation>
    <scope>NUCLEOTIDE SEQUENCE</scope>
    <source>
        <strain evidence="1">20NA77.5</strain>
    </source>
</reference>